<dbReference type="Proteomes" id="UP000626982">
    <property type="component" value="Unassembled WGS sequence"/>
</dbReference>
<dbReference type="PROSITE" id="PS51257">
    <property type="entry name" value="PROKAR_LIPOPROTEIN"/>
    <property type="match status" value="1"/>
</dbReference>
<dbReference type="PANTHER" id="PTHR30036">
    <property type="entry name" value="D-XYLOSE-BINDING PERIPLASMIC PROTEIN"/>
    <property type="match status" value="1"/>
</dbReference>
<sequence>MKISRRIAGALALSAAAAVVLAGCTSRNDPGQSAAPGASEGGGTAEDLTIAFVPKLQGIPYFEAMNTGGQQAAEELGFEWLYQGPTTADAAAQADIVRSFIQQGVDVLFVAPNDPNSMAPLLEEAQAAGIHVATTDTDAPDSVREVFVNQASTEGIGEALTDALLEAMGGSGQYAIVSCGETAANLNAWIEVQEAYTASEYPDAEIVDIVYAGEDQAMATQMATDLMSSNPDLTGLVGECTSSAPGVAQAVEDAGRTGEVFTVGLGTPQSMLPYLESGSSSGSILWDVEALGYLTGWAGVQLASDGDLGDTSTIGLEGASGATYDEATGELLLGPPTIFTAENAGDYDY</sequence>
<evidence type="ECO:0000259" key="3">
    <source>
        <dbReference type="Pfam" id="PF13407"/>
    </source>
</evidence>
<dbReference type="RefSeq" id="WP_188715201.1">
    <property type="nucleotide sequence ID" value="NZ_BAABBD010000001.1"/>
</dbReference>
<evidence type="ECO:0000313" key="4">
    <source>
        <dbReference type="EMBL" id="GGN77656.1"/>
    </source>
</evidence>
<feature type="chain" id="PRO_5046298113" evidence="2">
    <location>
        <begin position="23"/>
        <end position="349"/>
    </location>
</feature>
<dbReference type="InterPro" id="IPR028082">
    <property type="entry name" value="Peripla_BP_I"/>
</dbReference>
<dbReference type="PANTHER" id="PTHR30036:SF8">
    <property type="entry name" value="ABC-TYPE SUGAR TRANSPORT SYSTEM PERIPLASMIC COMPONENT-LIKE PROTEIN"/>
    <property type="match status" value="1"/>
</dbReference>
<dbReference type="InterPro" id="IPR025997">
    <property type="entry name" value="SBP_2_dom"/>
</dbReference>
<dbReference type="Gene3D" id="3.40.50.2300">
    <property type="match status" value="2"/>
</dbReference>
<comment type="caution">
    <text evidence="4">The sequence shown here is derived from an EMBL/GenBank/DDBJ whole genome shotgun (WGS) entry which is preliminary data.</text>
</comment>
<reference evidence="5" key="1">
    <citation type="journal article" date="2019" name="Int. J. Syst. Evol. Microbiol.">
        <title>The Global Catalogue of Microorganisms (GCM) 10K type strain sequencing project: providing services to taxonomists for standard genome sequencing and annotation.</title>
        <authorList>
            <consortium name="The Broad Institute Genomics Platform"/>
            <consortium name="The Broad Institute Genome Sequencing Center for Infectious Disease"/>
            <person name="Wu L."/>
            <person name="Ma J."/>
        </authorList>
    </citation>
    <scope>NUCLEOTIDE SEQUENCE [LARGE SCALE GENOMIC DNA]</scope>
    <source>
        <strain evidence="5">CGMCC 1.6960</strain>
    </source>
</reference>
<protein>
    <submittedName>
        <fullName evidence="4">Sugar ABC transporter substrate-binding protein</fullName>
    </submittedName>
</protein>
<dbReference type="CDD" id="cd06302">
    <property type="entry name" value="PBP1_LsrB_Quorum_Sensing-like"/>
    <property type="match status" value="1"/>
</dbReference>
<feature type="domain" description="Periplasmic binding protein" evidence="3">
    <location>
        <begin position="50"/>
        <end position="304"/>
    </location>
</feature>
<gene>
    <name evidence="4" type="ORF">GCM10010968_02510</name>
</gene>
<evidence type="ECO:0000313" key="5">
    <source>
        <dbReference type="Proteomes" id="UP000626982"/>
    </source>
</evidence>
<feature type="signal peptide" evidence="2">
    <location>
        <begin position="1"/>
        <end position="22"/>
    </location>
</feature>
<keyword evidence="2" id="KW-0732">Signal</keyword>
<dbReference type="SUPFAM" id="SSF53822">
    <property type="entry name" value="Periplasmic binding protein-like I"/>
    <property type="match status" value="1"/>
</dbReference>
<dbReference type="EMBL" id="BMLM01000001">
    <property type="protein sequence ID" value="GGN77656.1"/>
    <property type="molecule type" value="Genomic_DNA"/>
</dbReference>
<keyword evidence="5" id="KW-1185">Reference proteome</keyword>
<organism evidence="4 5">
    <name type="scientific">Agrococcus terreus</name>
    <dbReference type="NCBI Taxonomy" id="574649"/>
    <lineage>
        <taxon>Bacteria</taxon>
        <taxon>Bacillati</taxon>
        <taxon>Actinomycetota</taxon>
        <taxon>Actinomycetes</taxon>
        <taxon>Micrococcales</taxon>
        <taxon>Microbacteriaceae</taxon>
        <taxon>Agrococcus</taxon>
    </lineage>
</organism>
<evidence type="ECO:0000256" key="2">
    <source>
        <dbReference type="SAM" id="SignalP"/>
    </source>
</evidence>
<evidence type="ECO:0000256" key="1">
    <source>
        <dbReference type="ARBA" id="ARBA00004196"/>
    </source>
</evidence>
<proteinExistence type="predicted"/>
<dbReference type="InterPro" id="IPR050555">
    <property type="entry name" value="Bact_Solute-Bind_Prot2"/>
</dbReference>
<accession>A0ABQ2KCM7</accession>
<dbReference type="Pfam" id="PF13407">
    <property type="entry name" value="Peripla_BP_4"/>
    <property type="match status" value="1"/>
</dbReference>
<comment type="subcellular location">
    <subcellularLocation>
        <location evidence="1">Cell envelope</location>
    </subcellularLocation>
</comment>
<name>A0ABQ2KCM7_9MICO</name>